<protein>
    <submittedName>
        <fullName evidence="1">Uncharacterized protein</fullName>
    </submittedName>
</protein>
<sequence>MQIYEIVAGPGGIKAPDTVPTGAVTFRIQATDPEGAWLGIVKLAAGIPLEKHVENLRTAYGYGPEAMAASKAVDREFTMLGGGAVTGQTSVTFTAELTEGTYHLFDYRRVKDDGFTAARIPAVRAEAGAGPAAATALPEASVEIVQCRTDDGPRFSAPDRIPSGAAIRITNDLGQYNEAILMAVKEGATSEDVAAFFAAKSEGRKPPMTDLIRANPVGCVPLSHGRSAVVTAELTPGPYVLTTWLTDFTTARMFAVEGMHQMVTVD</sequence>
<dbReference type="RefSeq" id="WP_359773767.1">
    <property type="nucleotide sequence ID" value="NZ_JBEYRR010000001.1"/>
</dbReference>
<keyword evidence="2" id="KW-1185">Reference proteome</keyword>
<gene>
    <name evidence="1" type="ORF">AB0887_37510</name>
</gene>
<proteinExistence type="predicted"/>
<evidence type="ECO:0000313" key="2">
    <source>
        <dbReference type="Proteomes" id="UP001553843"/>
    </source>
</evidence>
<dbReference type="Proteomes" id="UP001553843">
    <property type="component" value="Unassembled WGS sequence"/>
</dbReference>
<comment type="caution">
    <text evidence="1">The sequence shown here is derived from an EMBL/GenBank/DDBJ whole genome shotgun (WGS) entry which is preliminary data.</text>
</comment>
<organism evidence="1 2">
    <name type="scientific">Streptomyces huasconensis</name>
    <dbReference type="NCBI Taxonomy" id="1854574"/>
    <lineage>
        <taxon>Bacteria</taxon>
        <taxon>Bacillati</taxon>
        <taxon>Actinomycetota</taxon>
        <taxon>Actinomycetes</taxon>
        <taxon>Kitasatosporales</taxon>
        <taxon>Streptomycetaceae</taxon>
        <taxon>Streptomyces</taxon>
    </lineage>
</organism>
<dbReference type="EMBL" id="JBEYRS010000028">
    <property type="protein sequence ID" value="MEW2367607.1"/>
    <property type="molecule type" value="Genomic_DNA"/>
</dbReference>
<name>A0ABV3MA88_9ACTN</name>
<reference evidence="1 2" key="1">
    <citation type="submission" date="2024-06" db="EMBL/GenBank/DDBJ databases">
        <title>The Natural Products Discovery Center: Release of the First 8490 Sequenced Strains for Exploring Actinobacteria Biosynthetic Diversity.</title>
        <authorList>
            <person name="Kalkreuter E."/>
            <person name="Kautsar S.A."/>
            <person name="Yang D."/>
            <person name="Bader C.D."/>
            <person name="Teijaro C.N."/>
            <person name="Fluegel L."/>
            <person name="Davis C.M."/>
            <person name="Simpson J.R."/>
            <person name="Lauterbach L."/>
            <person name="Steele A.D."/>
            <person name="Gui C."/>
            <person name="Meng S."/>
            <person name="Li G."/>
            <person name="Viehrig K."/>
            <person name="Ye F."/>
            <person name="Su P."/>
            <person name="Kiefer A.F."/>
            <person name="Nichols A."/>
            <person name="Cepeda A.J."/>
            <person name="Yan W."/>
            <person name="Fan B."/>
            <person name="Jiang Y."/>
            <person name="Adhikari A."/>
            <person name="Zheng C.-J."/>
            <person name="Schuster L."/>
            <person name="Cowan T.M."/>
            <person name="Smanski M.J."/>
            <person name="Chevrette M.G."/>
            <person name="De Carvalho L.P.S."/>
            <person name="Shen B."/>
        </authorList>
    </citation>
    <scope>NUCLEOTIDE SEQUENCE [LARGE SCALE GENOMIC DNA]</scope>
    <source>
        <strain evidence="1 2">NPDC047833</strain>
    </source>
</reference>
<accession>A0ABV3MA88</accession>
<evidence type="ECO:0000313" key="1">
    <source>
        <dbReference type="EMBL" id="MEW2367607.1"/>
    </source>
</evidence>